<proteinExistence type="predicted"/>
<reference evidence="1" key="1">
    <citation type="submission" date="2014-11" db="EMBL/GenBank/DDBJ databases">
        <authorList>
            <person name="Amaro Gonzalez C."/>
        </authorList>
    </citation>
    <scope>NUCLEOTIDE SEQUENCE</scope>
</reference>
<organism evidence="1">
    <name type="scientific">Anguilla anguilla</name>
    <name type="common">European freshwater eel</name>
    <name type="synonym">Muraena anguilla</name>
    <dbReference type="NCBI Taxonomy" id="7936"/>
    <lineage>
        <taxon>Eukaryota</taxon>
        <taxon>Metazoa</taxon>
        <taxon>Chordata</taxon>
        <taxon>Craniata</taxon>
        <taxon>Vertebrata</taxon>
        <taxon>Euteleostomi</taxon>
        <taxon>Actinopterygii</taxon>
        <taxon>Neopterygii</taxon>
        <taxon>Teleostei</taxon>
        <taxon>Anguilliformes</taxon>
        <taxon>Anguillidae</taxon>
        <taxon>Anguilla</taxon>
    </lineage>
</organism>
<sequence>MGGVRSMSAVAANMKNLSVNLERCIDM</sequence>
<accession>A0A0E9R380</accession>
<evidence type="ECO:0000313" key="1">
    <source>
        <dbReference type="EMBL" id="JAH23626.1"/>
    </source>
</evidence>
<dbReference type="AlphaFoldDB" id="A0A0E9R380"/>
<dbReference type="EMBL" id="GBXM01084951">
    <property type="protein sequence ID" value="JAH23626.1"/>
    <property type="molecule type" value="Transcribed_RNA"/>
</dbReference>
<protein>
    <submittedName>
        <fullName evidence="1">Uncharacterized protein</fullName>
    </submittedName>
</protein>
<name>A0A0E9R380_ANGAN</name>
<reference evidence="1" key="2">
    <citation type="journal article" date="2015" name="Fish Shellfish Immunol.">
        <title>Early steps in the European eel (Anguilla anguilla)-Vibrio vulnificus interaction in the gills: Role of the RtxA13 toxin.</title>
        <authorList>
            <person name="Callol A."/>
            <person name="Pajuelo D."/>
            <person name="Ebbesson L."/>
            <person name="Teles M."/>
            <person name="MacKenzie S."/>
            <person name="Amaro C."/>
        </authorList>
    </citation>
    <scope>NUCLEOTIDE SEQUENCE</scope>
</reference>